<dbReference type="InterPro" id="IPR035919">
    <property type="entry name" value="EAL_sf"/>
</dbReference>
<feature type="transmembrane region" description="Helical" evidence="1">
    <location>
        <begin position="127"/>
        <end position="147"/>
    </location>
</feature>
<dbReference type="PROSITE" id="PS50887">
    <property type="entry name" value="GGDEF"/>
    <property type="match status" value="1"/>
</dbReference>
<evidence type="ECO:0000313" key="4">
    <source>
        <dbReference type="EMBL" id="MCF4098355.1"/>
    </source>
</evidence>
<organism evidence="4 5">
    <name type="scientific">Maritalea mediterranea</name>
    <dbReference type="NCBI Taxonomy" id="2909667"/>
    <lineage>
        <taxon>Bacteria</taxon>
        <taxon>Pseudomonadati</taxon>
        <taxon>Pseudomonadota</taxon>
        <taxon>Alphaproteobacteria</taxon>
        <taxon>Hyphomicrobiales</taxon>
        <taxon>Devosiaceae</taxon>
        <taxon>Maritalea</taxon>
    </lineage>
</organism>
<evidence type="ECO:0000256" key="1">
    <source>
        <dbReference type="SAM" id="Phobius"/>
    </source>
</evidence>
<reference evidence="4 5" key="1">
    <citation type="submission" date="2022-01" db="EMBL/GenBank/DDBJ databases">
        <title>Maritalea mediterranea sp. nov., isolated from marine plastic residues from the Malva-rosa beach (Valencia, Spain).</title>
        <authorList>
            <person name="Vidal-Verdu A."/>
            <person name="Molina-Menor E."/>
            <person name="Pascual J."/>
            <person name="Pereto J."/>
            <person name="Porcar M."/>
        </authorList>
    </citation>
    <scope>NUCLEOTIDE SEQUENCE [LARGE SCALE GENOMIC DNA]</scope>
    <source>
        <strain evidence="4 5">P4.10X</strain>
    </source>
</reference>
<dbReference type="InterPro" id="IPR000160">
    <property type="entry name" value="GGDEF_dom"/>
</dbReference>
<dbReference type="PANTHER" id="PTHR33121:SF71">
    <property type="entry name" value="OXYGEN SENSOR PROTEIN DOSP"/>
    <property type="match status" value="1"/>
</dbReference>
<dbReference type="PANTHER" id="PTHR33121">
    <property type="entry name" value="CYCLIC DI-GMP PHOSPHODIESTERASE PDEF"/>
    <property type="match status" value="1"/>
</dbReference>
<evidence type="ECO:0000313" key="5">
    <source>
        <dbReference type="Proteomes" id="UP001201217"/>
    </source>
</evidence>
<dbReference type="Pfam" id="PF00990">
    <property type="entry name" value="GGDEF"/>
    <property type="match status" value="1"/>
</dbReference>
<dbReference type="InterPro" id="IPR043128">
    <property type="entry name" value="Rev_trsase/Diguanyl_cyclase"/>
</dbReference>
<feature type="transmembrane region" description="Helical" evidence="1">
    <location>
        <begin position="36"/>
        <end position="56"/>
    </location>
</feature>
<dbReference type="SMART" id="SM00052">
    <property type="entry name" value="EAL"/>
    <property type="match status" value="1"/>
</dbReference>
<evidence type="ECO:0000259" key="3">
    <source>
        <dbReference type="PROSITE" id="PS50887"/>
    </source>
</evidence>
<keyword evidence="1" id="KW-0812">Transmembrane</keyword>
<evidence type="ECO:0000259" key="2">
    <source>
        <dbReference type="PROSITE" id="PS50883"/>
    </source>
</evidence>
<comment type="caution">
    <text evidence="4">The sequence shown here is derived from an EMBL/GenBank/DDBJ whole genome shotgun (WGS) entry which is preliminary data.</text>
</comment>
<dbReference type="Gene3D" id="3.30.70.270">
    <property type="match status" value="1"/>
</dbReference>
<dbReference type="EMBL" id="JAKGTI010000001">
    <property type="protein sequence ID" value="MCF4098355.1"/>
    <property type="molecule type" value="Genomic_DNA"/>
</dbReference>
<dbReference type="PROSITE" id="PS50883">
    <property type="entry name" value="EAL"/>
    <property type="match status" value="1"/>
</dbReference>
<dbReference type="Pfam" id="PF00563">
    <property type="entry name" value="EAL"/>
    <property type="match status" value="1"/>
</dbReference>
<keyword evidence="1" id="KW-1133">Transmembrane helix</keyword>
<dbReference type="NCBIfam" id="TIGR00254">
    <property type="entry name" value="GGDEF"/>
    <property type="match status" value="1"/>
</dbReference>
<accession>A0ABS9E9B3</accession>
<dbReference type="InterPro" id="IPR001633">
    <property type="entry name" value="EAL_dom"/>
</dbReference>
<feature type="transmembrane region" description="Helical" evidence="1">
    <location>
        <begin position="152"/>
        <end position="168"/>
    </location>
</feature>
<dbReference type="SUPFAM" id="SSF141868">
    <property type="entry name" value="EAL domain-like"/>
    <property type="match status" value="1"/>
</dbReference>
<feature type="transmembrane region" description="Helical" evidence="1">
    <location>
        <begin position="100"/>
        <end position="121"/>
    </location>
</feature>
<keyword evidence="5" id="KW-1185">Reference proteome</keyword>
<feature type="domain" description="GGDEF" evidence="3">
    <location>
        <begin position="251"/>
        <end position="383"/>
    </location>
</feature>
<feature type="transmembrane region" description="Helical" evidence="1">
    <location>
        <begin position="174"/>
        <end position="192"/>
    </location>
</feature>
<name>A0ABS9E9B3_9HYPH</name>
<feature type="domain" description="EAL" evidence="2">
    <location>
        <begin position="392"/>
        <end position="642"/>
    </location>
</feature>
<dbReference type="InterPro" id="IPR050706">
    <property type="entry name" value="Cyclic-di-GMP_PDE-like"/>
</dbReference>
<sequence length="650" mass="72430">MLADVYKKAFDYFSFANENDEVLIERLHAAKRQVPLMYSILIVNMAVLCFCLYGNAPFVLTVPIPGALILGGVIRMLTWVKLDINRLEASEARRFLRGVFWSLCALILLLNAWAFVVFVQVDLECKYHILFFMVFTIAGCMFGLTALPQAPMLILFLATIPAAVFLFLQEERIFSEIAFNMVMVVTLLLSIISNHDKYFRREVESRARLKKSNAKMNKLANIDSLTNVPNRRSFFRKLQQEVDAGEINSTTACSLLLIDLDGFKALNDLYGHAFGDKILKLVAQRLKAEIPIDGYFGRVGGDEFAIVCAGTDVDAIGRFAQKLMTAINNPAEINGIMLKLTATMGIASYPNDCASRESLFEVADIALCHAKQFSRSEIVFFEEGHADYILSTARTTKALSDADFCSELLVNFQPVWDSKHQTLVGFETLARWHSPTIGNVPPNEFIPIAETTGIITKITKCIFEKALRAAKDWPNHLKIGLNISAVDILNQDIVDDLVHLCKKHDIDPKRITIEITETAAIQNFEGAIACLKAFKEAGMSIAMDDFGAGHSSLSYLQHLPLDHVKLDKSFVQSIGSDTRGRHIASTLIDLCKSLQLGCIAEGIEDRSQLVELQKLGCTTFQGYFFSKPMLPDQTQSFIDAAAEEKVVLFS</sequence>
<dbReference type="CDD" id="cd01949">
    <property type="entry name" value="GGDEF"/>
    <property type="match status" value="1"/>
</dbReference>
<dbReference type="Proteomes" id="UP001201217">
    <property type="component" value="Unassembled WGS sequence"/>
</dbReference>
<dbReference type="SMART" id="SM00267">
    <property type="entry name" value="GGDEF"/>
    <property type="match status" value="1"/>
</dbReference>
<dbReference type="CDD" id="cd01948">
    <property type="entry name" value="EAL"/>
    <property type="match status" value="1"/>
</dbReference>
<protein>
    <submittedName>
        <fullName evidence="4">EAL domain-containing protein</fullName>
    </submittedName>
</protein>
<keyword evidence="1" id="KW-0472">Membrane</keyword>
<dbReference type="SUPFAM" id="SSF55073">
    <property type="entry name" value="Nucleotide cyclase"/>
    <property type="match status" value="1"/>
</dbReference>
<proteinExistence type="predicted"/>
<dbReference type="RefSeq" id="WP_236113880.1">
    <property type="nucleotide sequence ID" value="NZ_JAKGTI010000001.1"/>
</dbReference>
<gene>
    <name evidence="4" type="ORF">L1I42_07625</name>
</gene>
<dbReference type="Gene3D" id="3.20.20.450">
    <property type="entry name" value="EAL domain"/>
    <property type="match status" value="1"/>
</dbReference>
<dbReference type="InterPro" id="IPR029787">
    <property type="entry name" value="Nucleotide_cyclase"/>
</dbReference>